<reference evidence="1 2" key="1">
    <citation type="journal article" date="2011" name="PLoS Genet.">
        <title>Genome sequencing and comparative transcriptomics of the model entomopathogenic fungi Metarhizium anisopliae and M. acridum.</title>
        <authorList>
            <person name="Gao Q."/>
            <person name="Jin K."/>
            <person name="Ying S.H."/>
            <person name="Zhang Y."/>
            <person name="Xiao G."/>
            <person name="Shang Y."/>
            <person name="Duan Z."/>
            <person name="Hu X."/>
            <person name="Xie X.Q."/>
            <person name="Zhou G."/>
            <person name="Peng G."/>
            <person name="Luo Z."/>
            <person name="Huang W."/>
            <person name="Wang B."/>
            <person name="Fang W."/>
            <person name="Wang S."/>
            <person name="Zhong Y."/>
            <person name="Ma L.J."/>
            <person name="St Leger R.J."/>
            <person name="Zhao G.P."/>
            <person name="Pei Y."/>
            <person name="Feng M.G."/>
            <person name="Xia Y."/>
            <person name="Wang C."/>
        </authorList>
    </citation>
    <scope>NUCLEOTIDE SEQUENCE [LARGE SCALE GENOMIC DNA]</scope>
    <source>
        <strain evidence="2">ARSEF 23 / ATCC MYA-3075</strain>
    </source>
</reference>
<gene>
    <name evidence="1" type="ORF">MAA_11400</name>
</gene>
<dbReference type="Proteomes" id="UP000002498">
    <property type="component" value="Unassembled WGS sequence"/>
</dbReference>
<evidence type="ECO:0000313" key="2">
    <source>
        <dbReference type="Proteomes" id="UP000002498"/>
    </source>
</evidence>
<dbReference type="GeneID" id="23632848"/>
<dbReference type="AlphaFoldDB" id="A0A0B2XG67"/>
<accession>A0A0B2XG67</accession>
<proteinExistence type="predicted"/>
<sequence length="68" mass="7429">MSATIMNSLGYHVHRYQGFQASEPLSRAAPVAQRSAEQSRAEQSIQSTPYYNAIPTAPVACQYAVQQA</sequence>
<keyword evidence="2" id="KW-1185">Reference proteome</keyword>
<reference evidence="1 2" key="2">
    <citation type="journal article" date="2014" name="Proc. Natl. Acad. Sci. U.S.A.">
        <title>Trajectory and genomic determinants of fungal-pathogen speciation and host adaptation.</title>
        <authorList>
            <person name="Hu X."/>
            <person name="Xiao G."/>
            <person name="Zheng P."/>
            <person name="Shang Y."/>
            <person name="Su Y."/>
            <person name="Zhang X."/>
            <person name="Liu X."/>
            <person name="Zhan S."/>
            <person name="St Leger R.J."/>
            <person name="Wang C."/>
        </authorList>
    </citation>
    <scope>GENOME REANNOTATION</scope>
    <source>
        <strain evidence="2">ARSEF 23 / ATCC MYA-3075</strain>
    </source>
</reference>
<evidence type="ECO:0000313" key="1">
    <source>
        <dbReference type="EMBL" id="KHO11009.1"/>
    </source>
</evidence>
<dbReference type="HOGENOM" id="CLU_2794488_0_0_1"/>
<dbReference type="EMBL" id="ADNJ02000007">
    <property type="protein sequence ID" value="KHO11009.1"/>
    <property type="molecule type" value="Genomic_DNA"/>
</dbReference>
<dbReference type="RefSeq" id="XP_011411696.1">
    <property type="nucleotide sequence ID" value="XM_011413394.1"/>
</dbReference>
<protein>
    <submittedName>
        <fullName evidence="1">NCS1 nucleoside transporter family protein</fullName>
    </submittedName>
</protein>
<dbReference type="KEGG" id="maj:MAA_11400"/>
<organism evidence="1 2">
    <name type="scientific">Metarhizium robertsii (strain ARSEF 23 / ATCC MYA-3075)</name>
    <name type="common">Metarhizium anisopliae (strain ARSEF 23)</name>
    <dbReference type="NCBI Taxonomy" id="655844"/>
    <lineage>
        <taxon>Eukaryota</taxon>
        <taxon>Fungi</taxon>
        <taxon>Dikarya</taxon>
        <taxon>Ascomycota</taxon>
        <taxon>Pezizomycotina</taxon>
        <taxon>Sordariomycetes</taxon>
        <taxon>Hypocreomycetidae</taxon>
        <taxon>Hypocreales</taxon>
        <taxon>Clavicipitaceae</taxon>
        <taxon>Metarhizium</taxon>
    </lineage>
</organism>
<name>A0A0B2XG67_METRA</name>
<comment type="caution">
    <text evidence="1">The sequence shown here is derived from an EMBL/GenBank/DDBJ whole genome shotgun (WGS) entry which is preliminary data.</text>
</comment>